<dbReference type="Gene3D" id="3.90.79.10">
    <property type="entry name" value="Nucleoside Triphosphate Pyrophosphohydrolase"/>
    <property type="match status" value="1"/>
</dbReference>
<evidence type="ECO:0000256" key="1">
    <source>
        <dbReference type="ARBA" id="ARBA00001946"/>
    </source>
</evidence>
<dbReference type="PROSITE" id="PS51462">
    <property type="entry name" value="NUDIX"/>
    <property type="match status" value="1"/>
</dbReference>
<comment type="cofactor">
    <cofactor evidence="1">
        <name>Mg(2+)</name>
        <dbReference type="ChEBI" id="CHEBI:18420"/>
    </cofactor>
</comment>
<dbReference type="EMBL" id="BSOG01000005">
    <property type="protein sequence ID" value="GLR14634.1"/>
    <property type="molecule type" value="Genomic_DNA"/>
</dbReference>
<dbReference type="Proteomes" id="UP001156706">
    <property type="component" value="Unassembled WGS sequence"/>
</dbReference>
<feature type="domain" description="Nudix hydrolase" evidence="5">
    <location>
        <begin position="197"/>
        <end position="333"/>
    </location>
</feature>
<evidence type="ECO:0000313" key="7">
    <source>
        <dbReference type="Proteomes" id="UP001156706"/>
    </source>
</evidence>
<keyword evidence="3" id="KW-0548">Nucleotidyltransferase</keyword>
<dbReference type="Pfam" id="PF00293">
    <property type="entry name" value="NUDIX"/>
    <property type="match status" value="1"/>
</dbReference>
<evidence type="ECO:0000259" key="5">
    <source>
        <dbReference type="PROSITE" id="PS51462"/>
    </source>
</evidence>
<dbReference type="Pfam" id="PF01467">
    <property type="entry name" value="CTP_transf_like"/>
    <property type="match status" value="1"/>
</dbReference>
<dbReference type="InterPro" id="IPR014729">
    <property type="entry name" value="Rossmann-like_a/b/a_fold"/>
</dbReference>
<dbReference type="RefSeq" id="WP_284197706.1">
    <property type="nucleotide sequence ID" value="NZ_BSOG01000005.1"/>
</dbReference>
<name>A0ABQ5YJ28_9NEIS</name>
<dbReference type="NCBIfam" id="TIGR00125">
    <property type="entry name" value="cyt_tran_rel"/>
    <property type="match status" value="1"/>
</dbReference>
<evidence type="ECO:0000313" key="6">
    <source>
        <dbReference type="EMBL" id="GLR14634.1"/>
    </source>
</evidence>
<dbReference type="InterPro" id="IPR020084">
    <property type="entry name" value="NUDIX_hydrolase_CS"/>
</dbReference>
<dbReference type="SUPFAM" id="SSF55811">
    <property type="entry name" value="Nudix"/>
    <property type="match status" value="1"/>
</dbReference>
<accession>A0ABQ5YJ28</accession>
<dbReference type="PROSITE" id="PS00893">
    <property type="entry name" value="NUDIX_BOX"/>
    <property type="match status" value="1"/>
</dbReference>
<evidence type="ECO:0000256" key="4">
    <source>
        <dbReference type="ARBA" id="ARBA00022801"/>
    </source>
</evidence>
<dbReference type="InterPro" id="IPR015797">
    <property type="entry name" value="NUDIX_hydrolase-like_dom_sf"/>
</dbReference>
<evidence type="ECO:0000256" key="3">
    <source>
        <dbReference type="ARBA" id="ARBA00022695"/>
    </source>
</evidence>
<dbReference type="NCBIfam" id="NF003788">
    <property type="entry name" value="PRK05379.1-5"/>
    <property type="match status" value="1"/>
</dbReference>
<dbReference type="Gene3D" id="3.40.50.620">
    <property type="entry name" value="HUPs"/>
    <property type="match status" value="1"/>
</dbReference>
<dbReference type="InterPro" id="IPR000086">
    <property type="entry name" value="NUDIX_hydrolase_dom"/>
</dbReference>
<gene>
    <name evidence="6" type="ORF">GCM10007907_34240</name>
</gene>
<keyword evidence="2" id="KW-0808">Transferase</keyword>
<dbReference type="CDD" id="cd18873">
    <property type="entry name" value="NUDIX_NadM_like"/>
    <property type="match status" value="1"/>
</dbReference>
<reference evidence="7" key="1">
    <citation type="journal article" date="2019" name="Int. J. Syst. Evol. Microbiol.">
        <title>The Global Catalogue of Microorganisms (GCM) 10K type strain sequencing project: providing services to taxonomists for standard genome sequencing and annotation.</title>
        <authorList>
            <consortium name="The Broad Institute Genomics Platform"/>
            <consortium name="The Broad Institute Genome Sequencing Center for Infectious Disease"/>
            <person name="Wu L."/>
            <person name="Ma J."/>
        </authorList>
    </citation>
    <scope>NUCLEOTIDE SEQUENCE [LARGE SCALE GENOMIC DNA]</scope>
    <source>
        <strain evidence="7">NBRC 110044</strain>
    </source>
</reference>
<proteinExistence type="predicted"/>
<dbReference type="InterPro" id="IPR004821">
    <property type="entry name" value="Cyt_trans-like"/>
</dbReference>
<dbReference type="PANTHER" id="PTHR21342:SF0">
    <property type="entry name" value="BIFUNCTIONAL NMN ADENYLYLTRANSFERASE_NUDIX HYDROLASE"/>
    <property type="match status" value="1"/>
</dbReference>
<organism evidence="6 7">
    <name type="scientific">Chitinimonas prasina</name>
    <dbReference type="NCBI Taxonomy" id="1434937"/>
    <lineage>
        <taxon>Bacteria</taxon>
        <taxon>Pseudomonadati</taxon>
        <taxon>Pseudomonadota</taxon>
        <taxon>Betaproteobacteria</taxon>
        <taxon>Neisseriales</taxon>
        <taxon>Chitinibacteraceae</taxon>
        <taxon>Chitinimonas</taxon>
    </lineage>
</organism>
<comment type="caution">
    <text evidence="6">The sequence shown here is derived from an EMBL/GenBank/DDBJ whole genome shotgun (WGS) entry which is preliminary data.</text>
</comment>
<evidence type="ECO:0000256" key="2">
    <source>
        <dbReference type="ARBA" id="ARBA00022679"/>
    </source>
</evidence>
<sequence length="345" mass="38417">MPFDTLVYIGRFQPLHNSHLALIRQALALAPSLILVLGSAFRPRSVRNPFNVAEREAMIRASLGADADRVRFVPMRDYYNSPRWAEAVRQGVAAVTRPGEKLGLFGHVKDHSSRYLHDFPDWPLVHTDNVAGLNATDLRRQWFEADGDTQAIATQLPEAVSRALQAFAASPAFAGLLAEYRYLQDYQQAWAKAPFPPVFVTVDTVVRCDNKVLLIQRGGQPGKGSWALPGGFLDQHERVGSAALRELREETGLTLADAELQASLQGQALFDHPERSLRGRTLTHAYYYALPQTELPAMQAADDASAARWVAIDQLASMEDQLFEDHFIILDHFLKLIEPNRPSPG</sequence>
<dbReference type="PANTHER" id="PTHR21342">
    <property type="entry name" value="PHOSPHOPANTETHEINE ADENYLYLTRANSFERASE"/>
    <property type="match status" value="1"/>
</dbReference>
<protein>
    <submittedName>
        <fullName evidence="6">ADP-ribose pyrophosphatase</fullName>
    </submittedName>
</protein>
<keyword evidence="4" id="KW-0378">Hydrolase</keyword>
<dbReference type="SUPFAM" id="SSF52374">
    <property type="entry name" value="Nucleotidylyl transferase"/>
    <property type="match status" value="1"/>
</dbReference>
<keyword evidence="7" id="KW-1185">Reference proteome</keyword>